<reference evidence="1" key="1">
    <citation type="submission" date="2021-11" db="EMBL/GenBank/DDBJ databases">
        <title>Isoprene-degrading acetogen.</title>
        <authorList>
            <person name="Yang Y."/>
            <person name="Jin H."/>
            <person name="Yan J."/>
        </authorList>
    </citation>
    <scope>NUCLEOTIDE SEQUENCE</scope>
    <source>
        <strain evidence="1">Berkeley</strain>
    </source>
</reference>
<protein>
    <submittedName>
        <fullName evidence="1">Uncharacterized protein</fullName>
    </submittedName>
</protein>
<organism evidence="1 2">
    <name type="scientific">Acetobacterium wieringae</name>
    <dbReference type="NCBI Taxonomy" id="52694"/>
    <lineage>
        <taxon>Bacteria</taxon>
        <taxon>Bacillati</taxon>
        <taxon>Bacillota</taxon>
        <taxon>Clostridia</taxon>
        <taxon>Eubacteriales</taxon>
        <taxon>Eubacteriaceae</taxon>
        <taxon>Acetobacterium</taxon>
    </lineage>
</organism>
<name>A0ABY6HJH7_9FIRM</name>
<accession>A0ABY6HJH7</accession>
<evidence type="ECO:0000313" key="1">
    <source>
        <dbReference type="EMBL" id="UYO63656.1"/>
    </source>
</evidence>
<dbReference type="Proteomes" id="UP001163550">
    <property type="component" value="Chromosome"/>
</dbReference>
<dbReference type="EMBL" id="CP087994">
    <property type="protein sequence ID" value="UYO63656.1"/>
    <property type="molecule type" value="Genomic_DNA"/>
</dbReference>
<gene>
    <name evidence="1" type="ORF">LNN31_04285</name>
</gene>
<sequence>MTNEAVEQAVLEKLNLLETGLNGVKSELGEVRERTIKMLTMNSELPYKIGPLK</sequence>
<proteinExistence type="predicted"/>
<keyword evidence="2" id="KW-1185">Reference proteome</keyword>
<dbReference type="RefSeq" id="WP_228880734.1">
    <property type="nucleotide sequence ID" value="NZ_CABIIK010000025.1"/>
</dbReference>
<evidence type="ECO:0000313" key="2">
    <source>
        <dbReference type="Proteomes" id="UP001163550"/>
    </source>
</evidence>